<dbReference type="Gramene" id="Pp3c8_22069V3.1">
    <property type="protein sequence ID" value="Pp3c8_22069V3.1"/>
    <property type="gene ID" value="Pp3c8_22069"/>
</dbReference>
<keyword evidence="3" id="KW-1185">Reference proteome</keyword>
<gene>
    <name evidence="1" type="ORF">PHYPA_011913</name>
</gene>
<dbReference type="EnsemblPlants" id="Pp3c8_22069V3.1">
    <property type="protein sequence ID" value="Pp3c8_22069V3.1"/>
    <property type="gene ID" value="Pp3c8_22069"/>
</dbReference>
<dbReference type="Proteomes" id="UP000006727">
    <property type="component" value="Chromosome 8"/>
</dbReference>
<dbReference type="AlphaFoldDB" id="A0A2K1K8B3"/>
<reference evidence="1 3" key="2">
    <citation type="journal article" date="2018" name="Plant J.">
        <title>The Physcomitrella patens chromosome-scale assembly reveals moss genome structure and evolution.</title>
        <authorList>
            <person name="Lang D."/>
            <person name="Ullrich K.K."/>
            <person name="Murat F."/>
            <person name="Fuchs J."/>
            <person name="Jenkins J."/>
            <person name="Haas F.B."/>
            <person name="Piednoel M."/>
            <person name="Gundlach H."/>
            <person name="Van Bel M."/>
            <person name="Meyberg R."/>
            <person name="Vives C."/>
            <person name="Morata J."/>
            <person name="Symeonidi A."/>
            <person name="Hiss M."/>
            <person name="Muchero W."/>
            <person name="Kamisugi Y."/>
            <person name="Saleh O."/>
            <person name="Blanc G."/>
            <person name="Decker E.L."/>
            <person name="van Gessel N."/>
            <person name="Grimwood J."/>
            <person name="Hayes R.D."/>
            <person name="Graham S.W."/>
            <person name="Gunter L.E."/>
            <person name="McDaniel S.F."/>
            <person name="Hoernstein S.N.W."/>
            <person name="Larsson A."/>
            <person name="Li F.W."/>
            <person name="Perroud P.F."/>
            <person name="Phillips J."/>
            <person name="Ranjan P."/>
            <person name="Rokshar D.S."/>
            <person name="Rothfels C.J."/>
            <person name="Schneider L."/>
            <person name="Shu S."/>
            <person name="Stevenson D.W."/>
            <person name="Thummler F."/>
            <person name="Tillich M."/>
            <person name="Villarreal Aguilar J.C."/>
            <person name="Widiez T."/>
            <person name="Wong G.K."/>
            <person name="Wymore A."/>
            <person name="Zhang Y."/>
            <person name="Zimmer A.D."/>
            <person name="Quatrano R.S."/>
            <person name="Mayer K.F.X."/>
            <person name="Goodstein D."/>
            <person name="Casacuberta J.M."/>
            <person name="Vandepoele K."/>
            <person name="Reski R."/>
            <person name="Cuming A.C."/>
            <person name="Tuskan G.A."/>
            <person name="Maumus F."/>
            <person name="Salse J."/>
            <person name="Schmutz J."/>
            <person name="Rensing S.A."/>
        </authorList>
    </citation>
    <scope>NUCLEOTIDE SEQUENCE [LARGE SCALE GENOMIC DNA]</scope>
    <source>
        <strain evidence="2 3">cv. Gransden 2004</strain>
    </source>
</reference>
<reference evidence="1 3" key="1">
    <citation type="journal article" date="2008" name="Science">
        <title>The Physcomitrella genome reveals evolutionary insights into the conquest of land by plants.</title>
        <authorList>
            <person name="Rensing S."/>
            <person name="Lang D."/>
            <person name="Zimmer A."/>
            <person name="Terry A."/>
            <person name="Salamov A."/>
            <person name="Shapiro H."/>
            <person name="Nishiyama T."/>
            <person name="Perroud P.-F."/>
            <person name="Lindquist E."/>
            <person name="Kamisugi Y."/>
            <person name="Tanahashi T."/>
            <person name="Sakakibara K."/>
            <person name="Fujita T."/>
            <person name="Oishi K."/>
            <person name="Shin-I T."/>
            <person name="Kuroki Y."/>
            <person name="Toyoda A."/>
            <person name="Suzuki Y."/>
            <person name="Hashimoto A."/>
            <person name="Yamaguchi K."/>
            <person name="Sugano A."/>
            <person name="Kohara Y."/>
            <person name="Fujiyama A."/>
            <person name="Anterola A."/>
            <person name="Aoki S."/>
            <person name="Ashton N."/>
            <person name="Barbazuk W.B."/>
            <person name="Barker E."/>
            <person name="Bennetzen J."/>
            <person name="Bezanilla M."/>
            <person name="Blankenship R."/>
            <person name="Cho S.H."/>
            <person name="Dutcher S."/>
            <person name="Estelle M."/>
            <person name="Fawcett J.A."/>
            <person name="Gundlach H."/>
            <person name="Hanada K."/>
            <person name="Heyl A."/>
            <person name="Hicks K.A."/>
            <person name="Hugh J."/>
            <person name="Lohr M."/>
            <person name="Mayer K."/>
            <person name="Melkozernov A."/>
            <person name="Murata T."/>
            <person name="Nelson D."/>
            <person name="Pils B."/>
            <person name="Prigge M."/>
            <person name="Reiss B."/>
            <person name="Renner T."/>
            <person name="Rombauts S."/>
            <person name="Rushton P."/>
            <person name="Sanderfoot A."/>
            <person name="Schween G."/>
            <person name="Shiu S.-H."/>
            <person name="Stueber K."/>
            <person name="Theodoulou F.L."/>
            <person name="Tu H."/>
            <person name="Van de Peer Y."/>
            <person name="Verrier P.J."/>
            <person name="Waters E."/>
            <person name="Wood A."/>
            <person name="Yang L."/>
            <person name="Cove D."/>
            <person name="Cuming A."/>
            <person name="Hasebe M."/>
            <person name="Lucas S."/>
            <person name="Mishler D.B."/>
            <person name="Reski R."/>
            <person name="Grigoriev I."/>
            <person name="Quatrano R.S."/>
            <person name="Boore J.L."/>
        </authorList>
    </citation>
    <scope>NUCLEOTIDE SEQUENCE [LARGE SCALE GENOMIC DNA]</scope>
    <source>
        <strain evidence="2 3">cv. Gransden 2004</strain>
    </source>
</reference>
<evidence type="ECO:0000313" key="1">
    <source>
        <dbReference type="EMBL" id="PNR50016.1"/>
    </source>
</evidence>
<dbReference type="InParanoid" id="A0A2K1K8B3"/>
<accession>A0A2K1K8B3</accession>
<dbReference type="InterPro" id="IPR011990">
    <property type="entry name" value="TPR-like_helical_dom_sf"/>
</dbReference>
<evidence type="ECO:0000313" key="3">
    <source>
        <dbReference type="Proteomes" id="UP000006727"/>
    </source>
</evidence>
<reference evidence="2" key="3">
    <citation type="submission" date="2020-12" db="UniProtKB">
        <authorList>
            <consortium name="EnsemblPlants"/>
        </authorList>
    </citation>
    <scope>IDENTIFICATION</scope>
</reference>
<dbReference type="Gene3D" id="1.25.40.10">
    <property type="entry name" value="Tetratricopeptide repeat domain"/>
    <property type="match status" value="1"/>
</dbReference>
<organism evidence="1">
    <name type="scientific">Physcomitrium patens</name>
    <name type="common">Spreading-leaved earth moss</name>
    <name type="synonym">Physcomitrella patens</name>
    <dbReference type="NCBI Taxonomy" id="3218"/>
    <lineage>
        <taxon>Eukaryota</taxon>
        <taxon>Viridiplantae</taxon>
        <taxon>Streptophyta</taxon>
        <taxon>Embryophyta</taxon>
        <taxon>Bryophyta</taxon>
        <taxon>Bryophytina</taxon>
        <taxon>Bryopsida</taxon>
        <taxon>Funariidae</taxon>
        <taxon>Funariales</taxon>
        <taxon>Funariaceae</taxon>
        <taxon>Physcomitrium</taxon>
    </lineage>
</organism>
<protein>
    <submittedName>
        <fullName evidence="1 2">Uncharacterized protein</fullName>
    </submittedName>
</protein>
<evidence type="ECO:0000313" key="2">
    <source>
        <dbReference type="EnsemblPlants" id="Pp3c8_22069V3.1"/>
    </source>
</evidence>
<dbReference type="EMBL" id="ABEU02000008">
    <property type="protein sequence ID" value="PNR50016.1"/>
    <property type="molecule type" value="Genomic_DNA"/>
</dbReference>
<sequence>MMHSQHRTVPFSTDSAISTSDRDMASKVNTFTNLVDILVNNKEFKSLDLVYKKLMQKRCQLDNFAYNILIYYFGHSG</sequence>
<name>A0A2K1K8B3_PHYPA</name>
<proteinExistence type="predicted"/>